<evidence type="ECO:0000256" key="1">
    <source>
        <dbReference type="SAM" id="MobiDB-lite"/>
    </source>
</evidence>
<protein>
    <submittedName>
        <fullName evidence="2">Uncharacterized protein</fullName>
    </submittedName>
</protein>
<organism evidence="2 3">
    <name type="scientific">Streptomyces flaveus</name>
    <dbReference type="NCBI Taxonomy" id="66370"/>
    <lineage>
        <taxon>Bacteria</taxon>
        <taxon>Bacillati</taxon>
        <taxon>Actinomycetota</taxon>
        <taxon>Actinomycetes</taxon>
        <taxon>Kitasatosporales</taxon>
        <taxon>Streptomycetaceae</taxon>
        <taxon>Streptomyces</taxon>
        <taxon>Streptomyces aurantiacus group</taxon>
    </lineage>
</organism>
<reference evidence="2" key="2">
    <citation type="submission" date="2020-09" db="EMBL/GenBank/DDBJ databases">
        <authorList>
            <person name="Sun Q."/>
            <person name="Ohkuma M."/>
        </authorList>
    </citation>
    <scope>NUCLEOTIDE SEQUENCE</scope>
    <source>
        <strain evidence="2">JCM 3035</strain>
    </source>
</reference>
<evidence type="ECO:0000313" key="3">
    <source>
        <dbReference type="Proteomes" id="UP000637788"/>
    </source>
</evidence>
<dbReference type="EMBL" id="BMPQ01000053">
    <property type="protein sequence ID" value="GGL15650.1"/>
    <property type="molecule type" value="Genomic_DNA"/>
</dbReference>
<proteinExistence type="predicted"/>
<name>A0A917RN78_9ACTN</name>
<reference evidence="2" key="1">
    <citation type="journal article" date="2014" name="Int. J. Syst. Evol. Microbiol.">
        <title>Complete genome sequence of Corynebacterium casei LMG S-19264T (=DSM 44701T), isolated from a smear-ripened cheese.</title>
        <authorList>
            <consortium name="US DOE Joint Genome Institute (JGI-PGF)"/>
            <person name="Walter F."/>
            <person name="Albersmeier A."/>
            <person name="Kalinowski J."/>
            <person name="Ruckert C."/>
        </authorList>
    </citation>
    <scope>NUCLEOTIDE SEQUENCE</scope>
    <source>
        <strain evidence="2">JCM 3035</strain>
    </source>
</reference>
<accession>A0A917RN78</accession>
<keyword evidence="3" id="KW-1185">Reference proteome</keyword>
<evidence type="ECO:0000313" key="2">
    <source>
        <dbReference type="EMBL" id="GGL15650.1"/>
    </source>
</evidence>
<feature type="region of interest" description="Disordered" evidence="1">
    <location>
        <begin position="225"/>
        <end position="245"/>
    </location>
</feature>
<comment type="caution">
    <text evidence="2">The sequence shown here is derived from an EMBL/GenBank/DDBJ whole genome shotgun (WGS) entry which is preliminary data.</text>
</comment>
<dbReference type="Gene3D" id="1.10.357.10">
    <property type="entry name" value="Tetracycline Repressor, domain 2"/>
    <property type="match status" value="1"/>
</dbReference>
<dbReference type="AlphaFoldDB" id="A0A917RN78"/>
<sequence>MLEAATKLVCAGTGDTSEAAVSAALAHIRVKQVTEEATRIMRERLGDGRAPAITTGSIYQIWPAQADFQAELLFHLTTRQAELVPSLPDSIRRFEEAIDNGITWQEALNDVLTHNHENHRVDPIYRVMLGFYASAANPRVREALGHYGDSFTKVACEAYQALLDAYGLRMRAPYKVEHLATTLAALLDGFHMRWIAGYADLDDPERQDGWSLLTRAAVTLFEQFTEPTQPSGTTGHVEATPSTPT</sequence>
<gene>
    <name evidence="2" type="ORF">GCM10010094_90710</name>
</gene>
<dbReference type="Proteomes" id="UP000637788">
    <property type="component" value="Unassembled WGS sequence"/>
</dbReference>